<evidence type="ECO:0000259" key="1">
    <source>
        <dbReference type="Pfam" id="PF05076"/>
    </source>
</evidence>
<reference evidence="2 3" key="1">
    <citation type="journal article" date="2014" name="Int. J. Syst. Evol. Microbiol.">
        <title>Complete genome sequence of Corynebacterium casei LMG S-19264T (=DSM 44701T), isolated from a smear-ripened cheese.</title>
        <authorList>
            <consortium name="US DOE Joint Genome Institute (JGI-PGF)"/>
            <person name="Walter F."/>
            <person name="Albersmeier A."/>
            <person name="Kalinowski J."/>
            <person name="Ruckert C."/>
        </authorList>
    </citation>
    <scope>NUCLEOTIDE SEQUENCE [LARGE SCALE GENOMIC DNA]</scope>
    <source>
        <strain evidence="2 3">KCTC 19473</strain>
    </source>
</reference>
<name>A0A918XD10_9ACTN</name>
<dbReference type="Pfam" id="PF05076">
    <property type="entry name" value="SUFU"/>
    <property type="match status" value="1"/>
</dbReference>
<feature type="domain" description="Suppressor of fused-like" evidence="1">
    <location>
        <begin position="54"/>
        <end position="204"/>
    </location>
</feature>
<evidence type="ECO:0000313" key="2">
    <source>
        <dbReference type="EMBL" id="GHD25487.1"/>
    </source>
</evidence>
<sequence>MLELMPGLTRIYEEWAEKYPDVQPLTIQFPARDGEDTEDGGKKGGLDGVLAYPLDGHWLLVTFGLTELGEKTSEEPRVSGAGFEFTCRIPRGPEETAVPAWVLRVLHAVADHFLAGTDLDVGHWILTSSPLGGEPANGDMTSLVIVPDVDIAHITTPNGIVLFFQLVGLMSGEGQEVQEAGTSSPLVAVLRDRDPRLVSDPDREPVQL</sequence>
<dbReference type="InterPro" id="IPR007768">
    <property type="entry name" value="Suppressor_of_fused"/>
</dbReference>
<proteinExistence type="predicted"/>
<protein>
    <recommendedName>
        <fullName evidence="1">Suppressor of fused-like domain-containing protein</fullName>
    </recommendedName>
</protein>
<evidence type="ECO:0000313" key="3">
    <source>
        <dbReference type="Proteomes" id="UP000654947"/>
    </source>
</evidence>
<dbReference type="GO" id="GO:0005737">
    <property type="term" value="C:cytoplasm"/>
    <property type="evidence" value="ECO:0007669"/>
    <property type="project" value="TreeGrafter"/>
</dbReference>
<organism evidence="2 3">
    <name type="scientific">Nocardiopsis kunsanensis</name>
    <dbReference type="NCBI Taxonomy" id="141693"/>
    <lineage>
        <taxon>Bacteria</taxon>
        <taxon>Bacillati</taxon>
        <taxon>Actinomycetota</taxon>
        <taxon>Actinomycetes</taxon>
        <taxon>Streptosporangiales</taxon>
        <taxon>Nocardiopsidaceae</taxon>
        <taxon>Nocardiopsis</taxon>
    </lineage>
</organism>
<dbReference type="InterPro" id="IPR020941">
    <property type="entry name" value="SUFU-like_domain"/>
</dbReference>
<dbReference type="EMBL" id="BMXL01000009">
    <property type="protein sequence ID" value="GHD25487.1"/>
    <property type="molecule type" value="Genomic_DNA"/>
</dbReference>
<dbReference type="AlphaFoldDB" id="A0A918XD10"/>
<dbReference type="RefSeq" id="WP_017577546.1">
    <property type="nucleotide sequence ID" value="NZ_BMXL01000009.1"/>
</dbReference>
<accession>A0A918XD10</accession>
<dbReference type="InterPro" id="IPR037181">
    <property type="entry name" value="SUFU_N"/>
</dbReference>
<comment type="caution">
    <text evidence="2">The sequence shown here is derived from an EMBL/GenBank/DDBJ whole genome shotgun (WGS) entry which is preliminary data.</text>
</comment>
<dbReference type="PANTHER" id="PTHR10928:SF2">
    <property type="entry name" value="SUPPRESSOR OF FUSED HOMOLOG"/>
    <property type="match status" value="1"/>
</dbReference>
<keyword evidence="3" id="KW-1185">Reference proteome</keyword>
<dbReference type="PANTHER" id="PTHR10928">
    <property type="entry name" value="SUPPRESSOR OF FUSED"/>
    <property type="match status" value="1"/>
</dbReference>
<dbReference type="SUPFAM" id="SSF103359">
    <property type="entry name" value="Suppressor of Fused, N-terminal domain"/>
    <property type="match status" value="1"/>
</dbReference>
<gene>
    <name evidence="2" type="ORF">GCM10007147_22890</name>
</gene>
<dbReference type="Proteomes" id="UP000654947">
    <property type="component" value="Unassembled WGS sequence"/>
</dbReference>